<proteinExistence type="predicted"/>
<accession>A0A381RPK0</accession>
<protein>
    <submittedName>
        <fullName evidence="2">Uncharacterized protein</fullName>
    </submittedName>
</protein>
<name>A0A381RPK0_9ZZZZ</name>
<organism evidence="2">
    <name type="scientific">marine metagenome</name>
    <dbReference type="NCBI Taxonomy" id="408172"/>
    <lineage>
        <taxon>unclassified sequences</taxon>
        <taxon>metagenomes</taxon>
        <taxon>ecological metagenomes</taxon>
    </lineage>
</organism>
<gene>
    <name evidence="2" type="ORF">METZ01_LOCUS46676</name>
</gene>
<feature type="transmembrane region" description="Helical" evidence="1">
    <location>
        <begin position="6"/>
        <end position="24"/>
    </location>
</feature>
<evidence type="ECO:0000313" key="2">
    <source>
        <dbReference type="EMBL" id="SUZ93822.1"/>
    </source>
</evidence>
<keyword evidence="1" id="KW-0472">Membrane</keyword>
<keyword evidence="1" id="KW-1133">Transmembrane helix</keyword>
<dbReference type="EMBL" id="UINC01002179">
    <property type="protein sequence ID" value="SUZ93822.1"/>
    <property type="molecule type" value="Genomic_DNA"/>
</dbReference>
<evidence type="ECO:0000256" key="1">
    <source>
        <dbReference type="SAM" id="Phobius"/>
    </source>
</evidence>
<reference evidence="2" key="1">
    <citation type="submission" date="2018-05" db="EMBL/GenBank/DDBJ databases">
        <authorList>
            <person name="Lanie J.A."/>
            <person name="Ng W.-L."/>
            <person name="Kazmierczak K.M."/>
            <person name="Andrzejewski T.M."/>
            <person name="Davidsen T.M."/>
            <person name="Wayne K.J."/>
            <person name="Tettelin H."/>
            <person name="Glass J.I."/>
            <person name="Rusch D."/>
            <person name="Podicherti R."/>
            <person name="Tsui H.-C.T."/>
            <person name="Winkler M.E."/>
        </authorList>
    </citation>
    <scope>NUCLEOTIDE SEQUENCE</scope>
</reference>
<sequence length="30" mass="3370">MGYLMAILGFIVAIGILFLMMRLLDKIGKK</sequence>
<keyword evidence="1" id="KW-0812">Transmembrane</keyword>
<dbReference type="AlphaFoldDB" id="A0A381RPK0"/>